<reference evidence="2" key="1">
    <citation type="journal article" date="2019" name="Int. J. Syst. Evol. Microbiol.">
        <title>The Global Catalogue of Microorganisms (GCM) 10K type strain sequencing project: providing services to taxonomists for standard genome sequencing and annotation.</title>
        <authorList>
            <consortium name="The Broad Institute Genomics Platform"/>
            <consortium name="The Broad Institute Genome Sequencing Center for Infectious Disease"/>
            <person name="Wu L."/>
            <person name="Ma J."/>
        </authorList>
    </citation>
    <scope>NUCLEOTIDE SEQUENCE [LARGE SCALE GENOMIC DNA]</scope>
    <source>
        <strain evidence="2">KCTC 42224</strain>
    </source>
</reference>
<dbReference type="InterPro" id="IPR016755">
    <property type="entry name" value="UCP019302"/>
</dbReference>
<evidence type="ECO:0000313" key="2">
    <source>
        <dbReference type="Proteomes" id="UP001595683"/>
    </source>
</evidence>
<name>A0ABV7V2I1_9SPHN</name>
<evidence type="ECO:0000313" key="1">
    <source>
        <dbReference type="EMBL" id="MFC3671305.1"/>
    </source>
</evidence>
<sequence>MPKPIEPGPSFRENLALLPEITGVARIDLRDGDGAVVASIPNEPGKQGSVAVYQYLAQQGGVLDAQVAAIGLALFAEHVPDAQARPGAHPNVDRLLAIAYGAPPLHLAIVAA</sequence>
<dbReference type="Pfam" id="PF10084">
    <property type="entry name" value="DUF2322"/>
    <property type="match status" value="1"/>
</dbReference>
<protein>
    <submittedName>
        <fullName evidence="1">DUF2322 family protein</fullName>
    </submittedName>
</protein>
<dbReference type="Proteomes" id="UP001595683">
    <property type="component" value="Unassembled WGS sequence"/>
</dbReference>
<organism evidence="1 2">
    <name type="scientific">Novosphingobium pokkalii</name>
    <dbReference type="NCBI Taxonomy" id="1770194"/>
    <lineage>
        <taxon>Bacteria</taxon>
        <taxon>Pseudomonadati</taxon>
        <taxon>Pseudomonadota</taxon>
        <taxon>Alphaproteobacteria</taxon>
        <taxon>Sphingomonadales</taxon>
        <taxon>Sphingomonadaceae</taxon>
        <taxon>Novosphingobium</taxon>
    </lineage>
</organism>
<proteinExistence type="predicted"/>
<dbReference type="PIRSF" id="PIRSF019302">
    <property type="entry name" value="UCP019302"/>
    <property type="match status" value="1"/>
</dbReference>
<dbReference type="RefSeq" id="WP_191322565.1">
    <property type="nucleotide sequence ID" value="NZ_BMZP01000001.1"/>
</dbReference>
<comment type="caution">
    <text evidence="1">The sequence shown here is derived from an EMBL/GenBank/DDBJ whole genome shotgun (WGS) entry which is preliminary data.</text>
</comment>
<gene>
    <name evidence="1" type="ORF">ACFOOT_07705</name>
</gene>
<keyword evidence="2" id="KW-1185">Reference proteome</keyword>
<dbReference type="EMBL" id="JBHRYE010000011">
    <property type="protein sequence ID" value="MFC3671305.1"/>
    <property type="molecule type" value="Genomic_DNA"/>
</dbReference>
<accession>A0ABV7V2I1</accession>